<feature type="transmembrane region" description="Helical" evidence="6">
    <location>
        <begin position="414"/>
        <end position="432"/>
    </location>
</feature>
<organism evidence="8 9">
    <name type="scientific">Phaeodactylibacter luteus</name>
    <dbReference type="NCBI Taxonomy" id="1564516"/>
    <lineage>
        <taxon>Bacteria</taxon>
        <taxon>Pseudomonadati</taxon>
        <taxon>Bacteroidota</taxon>
        <taxon>Saprospiria</taxon>
        <taxon>Saprospirales</taxon>
        <taxon>Haliscomenobacteraceae</taxon>
        <taxon>Phaeodactylibacter</taxon>
    </lineage>
</organism>
<name>A0A5C6RJ40_9BACT</name>
<dbReference type="Gene3D" id="1.20.1740.10">
    <property type="entry name" value="Amino acid/polyamine transporter I"/>
    <property type="match status" value="1"/>
</dbReference>
<dbReference type="Gene3D" id="3.40.50.12370">
    <property type="match status" value="1"/>
</dbReference>
<feature type="transmembrane region" description="Helical" evidence="6">
    <location>
        <begin position="281"/>
        <end position="303"/>
    </location>
</feature>
<feature type="transmembrane region" description="Helical" evidence="6">
    <location>
        <begin position="239"/>
        <end position="261"/>
    </location>
</feature>
<dbReference type="PANTHER" id="PTHR42770">
    <property type="entry name" value="AMINO ACID TRANSPORTER-RELATED"/>
    <property type="match status" value="1"/>
</dbReference>
<reference evidence="8 9" key="1">
    <citation type="submission" date="2019-08" db="EMBL/GenBank/DDBJ databases">
        <title>Genome of Phaeodactylibacter luteus.</title>
        <authorList>
            <person name="Bowman J.P."/>
        </authorList>
    </citation>
    <scope>NUCLEOTIDE SEQUENCE [LARGE SCALE GENOMIC DNA]</scope>
    <source>
        <strain evidence="8 9">KCTC 42180</strain>
    </source>
</reference>
<feature type="transmembrane region" description="Helical" evidence="6">
    <location>
        <begin position="201"/>
        <end position="219"/>
    </location>
</feature>
<protein>
    <submittedName>
        <fullName evidence="8">Amino acid permease</fullName>
    </submittedName>
</protein>
<evidence type="ECO:0000256" key="6">
    <source>
        <dbReference type="SAM" id="Phobius"/>
    </source>
</evidence>
<comment type="caution">
    <text evidence="8">The sequence shown here is derived from an EMBL/GenBank/DDBJ whole genome shotgun (WGS) entry which is preliminary data.</text>
</comment>
<dbReference type="InterPro" id="IPR006016">
    <property type="entry name" value="UspA"/>
</dbReference>
<keyword evidence="4 6" id="KW-1133">Transmembrane helix</keyword>
<evidence type="ECO:0000256" key="3">
    <source>
        <dbReference type="ARBA" id="ARBA00022692"/>
    </source>
</evidence>
<feature type="domain" description="UspA" evidence="7">
    <location>
        <begin position="617"/>
        <end position="725"/>
    </location>
</feature>
<dbReference type="Pfam" id="PF13520">
    <property type="entry name" value="AA_permease_2"/>
    <property type="match status" value="1"/>
</dbReference>
<dbReference type="Proteomes" id="UP000321580">
    <property type="component" value="Unassembled WGS sequence"/>
</dbReference>
<feature type="transmembrane region" description="Helical" evidence="6">
    <location>
        <begin position="335"/>
        <end position="353"/>
    </location>
</feature>
<evidence type="ECO:0000256" key="4">
    <source>
        <dbReference type="ARBA" id="ARBA00022989"/>
    </source>
</evidence>
<feature type="transmembrane region" description="Helical" evidence="6">
    <location>
        <begin position="133"/>
        <end position="154"/>
    </location>
</feature>
<evidence type="ECO:0000256" key="2">
    <source>
        <dbReference type="ARBA" id="ARBA00022475"/>
    </source>
</evidence>
<feature type="transmembrane region" description="Helical" evidence="6">
    <location>
        <begin position="94"/>
        <end position="121"/>
    </location>
</feature>
<feature type="transmembrane region" description="Helical" evidence="6">
    <location>
        <begin position="166"/>
        <end position="186"/>
    </location>
</feature>
<dbReference type="SUPFAM" id="SSF52402">
    <property type="entry name" value="Adenine nucleotide alpha hydrolases-like"/>
    <property type="match status" value="2"/>
</dbReference>
<dbReference type="EMBL" id="VOOR01000029">
    <property type="protein sequence ID" value="TXB62458.1"/>
    <property type="molecule type" value="Genomic_DNA"/>
</dbReference>
<dbReference type="InterPro" id="IPR002293">
    <property type="entry name" value="AA/rel_permease1"/>
</dbReference>
<proteinExistence type="predicted"/>
<sequence>MPNNLKEIFHKKLIPVTFERTIGLFGATTIGVGALMGAGVYVLIGLAAGSAGPSVWLAYVICGGLAFLTTLLYAEMARLVPVAGGGYAYAYQALGSLGGFTTGWFLALGSIFACGLYAIGFAEYFATMLGLKLSPLGVKGLAGALVLFSAWLNARGTAGADRIQNLLTWGNLAILAALLIGASFFAQPELLTPQFPQGPEGTLGAIGIIYISFFGYQLIANNADEIKQPEVTIPKAMIYAMGIAFLFYLLVALGSILTVPWQTLAASSAPLVDVATVVFGGWGWVVISIGGVLASAGALNSTLLSQGRQIYAMGKDRFMPDLIGKVHEKSKTPRAALLTGGLFILAFLLLFQLEFIAKAANFCLLASLLPISLALRKIYRQNPAHRPAQWWKRALPGLTLAANIGLLFTLDWLSLLFGLQLGLAGGVVYFFYSRKRVVRQEGGMQLKLTEEKPRFQLRSGERVLMPVANPSTQRSIFELCHAIVAQKGGEIMALHIVDTPEQMDFRAALSGSDKSLELLERVTTWPTAEKVAVRPIIRASRKLGMGIVHAAEEESCDITVMGYSGHSSKTTTLNLMELVLNRAPTDFIFFKLHKPNEDFKPKRIAVSLGGRLNLNLMVRLAGSVAAQFGGEITFLNILPKEYTPAQQAESGKIFIEAIQRHSARALYNIQVLASDQPIDTLVEKSAHFDLLIVGATKVGLLQQMVVGNFATQITERAQCSVAIVRVNPLGRKLMQGV</sequence>
<dbReference type="AlphaFoldDB" id="A0A5C6RJ40"/>
<accession>A0A5C6RJ40</accession>
<evidence type="ECO:0000259" key="7">
    <source>
        <dbReference type="Pfam" id="PF00582"/>
    </source>
</evidence>
<dbReference type="Pfam" id="PF00582">
    <property type="entry name" value="Usp"/>
    <property type="match status" value="2"/>
</dbReference>
<evidence type="ECO:0000313" key="8">
    <source>
        <dbReference type="EMBL" id="TXB62458.1"/>
    </source>
</evidence>
<feature type="domain" description="UspA" evidence="7">
    <location>
        <begin position="461"/>
        <end position="568"/>
    </location>
</feature>
<keyword evidence="5 6" id="KW-0472">Membrane</keyword>
<dbReference type="RefSeq" id="WP_147168134.1">
    <property type="nucleotide sequence ID" value="NZ_VOOR01000029.1"/>
</dbReference>
<keyword evidence="2" id="KW-1003">Cell membrane</keyword>
<comment type="subcellular location">
    <subcellularLocation>
        <location evidence="1">Cell membrane</location>
        <topology evidence="1">Multi-pass membrane protein</topology>
    </subcellularLocation>
</comment>
<dbReference type="GO" id="GO:0005886">
    <property type="term" value="C:plasma membrane"/>
    <property type="evidence" value="ECO:0007669"/>
    <property type="project" value="UniProtKB-SubCell"/>
</dbReference>
<evidence type="ECO:0000256" key="1">
    <source>
        <dbReference type="ARBA" id="ARBA00004651"/>
    </source>
</evidence>
<dbReference type="GO" id="GO:0022857">
    <property type="term" value="F:transmembrane transporter activity"/>
    <property type="evidence" value="ECO:0007669"/>
    <property type="project" value="InterPro"/>
</dbReference>
<feature type="transmembrane region" description="Helical" evidence="6">
    <location>
        <begin position="21"/>
        <end position="44"/>
    </location>
</feature>
<keyword evidence="3 6" id="KW-0812">Transmembrane</keyword>
<dbReference type="InterPro" id="IPR050367">
    <property type="entry name" value="APC_superfamily"/>
</dbReference>
<evidence type="ECO:0000313" key="9">
    <source>
        <dbReference type="Proteomes" id="UP000321580"/>
    </source>
</evidence>
<dbReference type="OrthoDB" id="9806937at2"/>
<feature type="transmembrane region" description="Helical" evidence="6">
    <location>
        <begin position="56"/>
        <end position="74"/>
    </location>
</feature>
<gene>
    <name evidence="8" type="ORF">FRY97_13780</name>
</gene>
<evidence type="ECO:0000256" key="5">
    <source>
        <dbReference type="ARBA" id="ARBA00023136"/>
    </source>
</evidence>
<keyword evidence="9" id="KW-1185">Reference proteome</keyword>
<dbReference type="PANTHER" id="PTHR42770:SF7">
    <property type="entry name" value="MEMBRANE PROTEIN"/>
    <property type="match status" value="1"/>
</dbReference>